<evidence type="ECO:0000313" key="1">
    <source>
        <dbReference type="EMBL" id="CAP25204.1"/>
    </source>
</evidence>
<organism evidence="1 2">
    <name type="scientific">Caenorhabditis briggsae</name>
    <dbReference type="NCBI Taxonomy" id="6238"/>
    <lineage>
        <taxon>Eukaryota</taxon>
        <taxon>Metazoa</taxon>
        <taxon>Ecdysozoa</taxon>
        <taxon>Nematoda</taxon>
        <taxon>Chromadorea</taxon>
        <taxon>Rhabditida</taxon>
        <taxon>Rhabditina</taxon>
        <taxon>Rhabditomorpha</taxon>
        <taxon>Rhabditoidea</taxon>
        <taxon>Rhabditidae</taxon>
        <taxon>Peloderinae</taxon>
        <taxon>Caenorhabditis</taxon>
    </lineage>
</organism>
<dbReference type="Proteomes" id="UP000008549">
    <property type="component" value="Unassembled WGS sequence"/>
</dbReference>
<reference evidence="1 2" key="2">
    <citation type="journal article" date="2011" name="PLoS Genet.">
        <title>Caenorhabditis briggsae recombinant inbred line genotypes reveal inter-strain incompatibility and the evolution of recombination.</title>
        <authorList>
            <person name="Ross J.A."/>
            <person name="Koboldt D.C."/>
            <person name="Staisch J.E."/>
            <person name="Chamberlin H.M."/>
            <person name="Gupta B.P."/>
            <person name="Miller R.D."/>
            <person name="Baird S.E."/>
            <person name="Haag E.S."/>
        </authorList>
    </citation>
    <scope>NUCLEOTIDE SEQUENCE [LARGE SCALE GENOMIC DNA]</scope>
    <source>
        <strain evidence="1 2">AF16</strain>
    </source>
</reference>
<gene>
    <name evidence="1 3" type="ORF">CBG04478</name>
    <name evidence="1" type="ORF">CBG_04478</name>
</gene>
<dbReference type="AlphaFoldDB" id="A8WXT0"/>
<dbReference type="GeneID" id="8586116"/>
<proteinExistence type="predicted"/>
<name>A8WXT0_CAEBR</name>
<dbReference type="EMBL" id="HE601277">
    <property type="protein sequence ID" value="CAP25204.1"/>
    <property type="molecule type" value="Genomic_DNA"/>
</dbReference>
<dbReference type="HOGENOM" id="CLU_187878_0_0_1"/>
<evidence type="ECO:0000313" key="3">
    <source>
        <dbReference type="WormBase" id="CBG04478"/>
    </source>
</evidence>
<evidence type="ECO:0000313" key="2">
    <source>
        <dbReference type="Proteomes" id="UP000008549"/>
    </source>
</evidence>
<dbReference type="KEGG" id="cbr:CBG_04478"/>
<keyword evidence="2" id="KW-1185">Reference proteome</keyword>
<dbReference type="RefSeq" id="XP_002644121.1">
    <property type="nucleotide sequence ID" value="XM_002644075.1"/>
</dbReference>
<dbReference type="InParanoid" id="A8WXT0"/>
<accession>A8WXT0</accession>
<sequence>METVNWVLRRKTARQSKRLSKPEQRQTKFTEVQKHVINEIFKVAEEPPCKTIHMISENLRSDFKQF</sequence>
<dbReference type="WormBase" id="CBG04478">
    <property type="protein sequence ID" value="CBP06771"/>
    <property type="gene ID" value="WBGene00027142"/>
</dbReference>
<reference evidence="1 2" key="1">
    <citation type="journal article" date="2003" name="PLoS Biol.">
        <title>The genome sequence of Caenorhabditis briggsae: a platform for comparative genomics.</title>
        <authorList>
            <person name="Stein L.D."/>
            <person name="Bao Z."/>
            <person name="Blasiar D."/>
            <person name="Blumenthal T."/>
            <person name="Brent M.R."/>
            <person name="Chen N."/>
            <person name="Chinwalla A."/>
            <person name="Clarke L."/>
            <person name="Clee C."/>
            <person name="Coghlan A."/>
            <person name="Coulson A."/>
            <person name="D'Eustachio P."/>
            <person name="Fitch D.H."/>
            <person name="Fulton L.A."/>
            <person name="Fulton R.E."/>
            <person name="Griffiths-Jones S."/>
            <person name="Harris T.W."/>
            <person name="Hillier L.W."/>
            <person name="Kamath R."/>
            <person name="Kuwabara P.E."/>
            <person name="Mardis E.R."/>
            <person name="Marra M.A."/>
            <person name="Miner T.L."/>
            <person name="Minx P."/>
            <person name="Mullikin J.C."/>
            <person name="Plumb R.W."/>
            <person name="Rogers J."/>
            <person name="Schein J.E."/>
            <person name="Sohrmann M."/>
            <person name="Spieth J."/>
            <person name="Stajich J.E."/>
            <person name="Wei C."/>
            <person name="Willey D."/>
            <person name="Wilson R.K."/>
            <person name="Durbin R."/>
            <person name="Waterston R.H."/>
        </authorList>
    </citation>
    <scope>NUCLEOTIDE SEQUENCE [LARGE SCALE GENOMIC DNA]</scope>
    <source>
        <strain evidence="1 2">AF16</strain>
    </source>
</reference>
<protein>
    <submittedName>
        <fullName evidence="1">Protein CBG04478</fullName>
    </submittedName>
</protein>
<dbReference type="CTD" id="8586116"/>